<feature type="region of interest" description="Disordered" evidence="1">
    <location>
        <begin position="129"/>
        <end position="148"/>
    </location>
</feature>
<sequence length="181" mass="19653">MLSCNTTTGLQKNDGAGSRRATRDPGDPGDLRYAGPLITSRVPTACLRARLGSSSTWIGATAALRVTWTGSRFPATESGFGPTRSSRFGGWRYLGDGYFGALVDELHHVVGVALVRRHEEALGEREDLSRVPLAHGSGGRRRRGTRGSGRRLLRGIRLTHGERRTQAELGRLPELLLLPLD</sequence>
<feature type="compositionally biased region" description="Basic and acidic residues" evidence="1">
    <location>
        <begin position="21"/>
        <end position="30"/>
    </location>
</feature>
<feature type="region of interest" description="Disordered" evidence="1">
    <location>
        <begin position="1"/>
        <end position="34"/>
    </location>
</feature>
<organism evidence="2 3">
    <name type="scientific">Liparis tanakae</name>
    <name type="common">Tanaka's snailfish</name>
    <dbReference type="NCBI Taxonomy" id="230148"/>
    <lineage>
        <taxon>Eukaryota</taxon>
        <taxon>Metazoa</taxon>
        <taxon>Chordata</taxon>
        <taxon>Craniata</taxon>
        <taxon>Vertebrata</taxon>
        <taxon>Euteleostomi</taxon>
        <taxon>Actinopterygii</taxon>
        <taxon>Neopterygii</taxon>
        <taxon>Teleostei</taxon>
        <taxon>Neoteleostei</taxon>
        <taxon>Acanthomorphata</taxon>
        <taxon>Eupercaria</taxon>
        <taxon>Perciformes</taxon>
        <taxon>Cottioidei</taxon>
        <taxon>Cottales</taxon>
        <taxon>Liparidae</taxon>
        <taxon>Liparis</taxon>
    </lineage>
</organism>
<dbReference type="AlphaFoldDB" id="A0A4Z2F6M3"/>
<comment type="caution">
    <text evidence="2">The sequence shown here is derived from an EMBL/GenBank/DDBJ whole genome shotgun (WGS) entry which is preliminary data.</text>
</comment>
<dbReference type="Proteomes" id="UP000314294">
    <property type="component" value="Unassembled WGS sequence"/>
</dbReference>
<proteinExistence type="predicted"/>
<evidence type="ECO:0000256" key="1">
    <source>
        <dbReference type="SAM" id="MobiDB-lite"/>
    </source>
</evidence>
<feature type="compositionally biased region" description="Polar residues" evidence="1">
    <location>
        <begin position="1"/>
        <end position="11"/>
    </location>
</feature>
<gene>
    <name evidence="2" type="ORF">EYF80_052938</name>
</gene>
<evidence type="ECO:0000313" key="2">
    <source>
        <dbReference type="EMBL" id="TNN36906.1"/>
    </source>
</evidence>
<reference evidence="2 3" key="1">
    <citation type="submission" date="2019-03" db="EMBL/GenBank/DDBJ databases">
        <title>First draft genome of Liparis tanakae, snailfish: a comprehensive survey of snailfish specific genes.</title>
        <authorList>
            <person name="Kim W."/>
            <person name="Song I."/>
            <person name="Jeong J.-H."/>
            <person name="Kim D."/>
            <person name="Kim S."/>
            <person name="Ryu S."/>
            <person name="Song J.Y."/>
            <person name="Lee S.K."/>
        </authorList>
    </citation>
    <scope>NUCLEOTIDE SEQUENCE [LARGE SCALE GENOMIC DNA]</scope>
    <source>
        <tissue evidence="2">Muscle</tissue>
    </source>
</reference>
<accession>A0A4Z2F6M3</accession>
<name>A0A4Z2F6M3_9TELE</name>
<feature type="compositionally biased region" description="Basic residues" evidence="1">
    <location>
        <begin position="138"/>
        <end position="148"/>
    </location>
</feature>
<evidence type="ECO:0000313" key="3">
    <source>
        <dbReference type="Proteomes" id="UP000314294"/>
    </source>
</evidence>
<protein>
    <submittedName>
        <fullName evidence="2">Uncharacterized protein</fullName>
    </submittedName>
</protein>
<dbReference type="EMBL" id="SRLO01001556">
    <property type="protein sequence ID" value="TNN36906.1"/>
    <property type="molecule type" value="Genomic_DNA"/>
</dbReference>
<keyword evidence="3" id="KW-1185">Reference proteome</keyword>